<dbReference type="CDD" id="cd07067">
    <property type="entry name" value="HP_PGM_like"/>
    <property type="match status" value="1"/>
</dbReference>
<dbReference type="SMART" id="SM00855">
    <property type="entry name" value="PGAM"/>
    <property type="match status" value="1"/>
</dbReference>
<dbReference type="InterPro" id="IPR050275">
    <property type="entry name" value="PGM_Phosphatase"/>
</dbReference>
<dbReference type="InterPro" id="IPR001345">
    <property type="entry name" value="PG/BPGM_mutase_AS"/>
</dbReference>
<proteinExistence type="predicted"/>
<reference evidence="3 4" key="1">
    <citation type="submission" date="2019-02" db="EMBL/GenBank/DDBJ databases">
        <title>Genomic Encyclopedia of Type Strains, Phase IV (KMG-IV): sequencing the most valuable type-strain genomes for metagenomic binning, comparative biology and taxonomic classification.</title>
        <authorList>
            <person name="Goeker M."/>
        </authorList>
    </citation>
    <scope>NUCLEOTIDE SEQUENCE [LARGE SCALE GENOMIC DNA]</scope>
    <source>
        <strain evidence="3 4">DSM 21223</strain>
    </source>
</reference>
<accession>A0ABY0INV2</accession>
<dbReference type="InterPro" id="IPR013078">
    <property type="entry name" value="His_Pase_superF_clade-1"/>
</dbReference>
<dbReference type="PROSITE" id="PS00175">
    <property type="entry name" value="PG_MUTASE"/>
    <property type="match status" value="1"/>
</dbReference>
<dbReference type="InterPro" id="IPR029033">
    <property type="entry name" value="His_PPase_superfam"/>
</dbReference>
<sequence>MVKAPTRICVIRHGETFWNADRRIQGHLDIGLNPTGLRQARAAARRLATEVGTVTAVYSSDLARARVTAEAIAAHLGRPVCLRPALRERSYGIFEGLTYDEARQRHPGAYAAFEARQPELPIPQGESLEDFSARVSRCLETLAAEHRGETVVLVCHGGVLDVINRHVRGRPLAAPRDFTIPNAGITWLERDGAGWRIVQWSCTRHLEDGALDELPG</sequence>
<organism evidence="3 4">
    <name type="scientific">Azospira oryzae</name>
    <dbReference type="NCBI Taxonomy" id="146939"/>
    <lineage>
        <taxon>Bacteria</taxon>
        <taxon>Pseudomonadati</taxon>
        <taxon>Pseudomonadota</taxon>
        <taxon>Betaproteobacteria</taxon>
        <taxon>Rhodocyclales</taxon>
        <taxon>Rhodocyclaceae</taxon>
        <taxon>Azospira</taxon>
    </lineage>
</organism>
<keyword evidence="4" id="KW-1185">Reference proteome</keyword>
<evidence type="ECO:0000313" key="3">
    <source>
        <dbReference type="EMBL" id="RZT76038.1"/>
    </source>
</evidence>
<dbReference type="Pfam" id="PF00300">
    <property type="entry name" value="His_Phos_1"/>
    <property type="match status" value="1"/>
</dbReference>
<evidence type="ECO:0000256" key="1">
    <source>
        <dbReference type="ARBA" id="ARBA00023152"/>
    </source>
</evidence>
<keyword evidence="1" id="KW-0324">Glycolysis</keyword>
<dbReference type="SUPFAM" id="SSF53254">
    <property type="entry name" value="Phosphoglycerate mutase-like"/>
    <property type="match status" value="1"/>
</dbReference>
<evidence type="ECO:0000313" key="4">
    <source>
        <dbReference type="Proteomes" id="UP000292136"/>
    </source>
</evidence>
<evidence type="ECO:0000256" key="2">
    <source>
        <dbReference type="ARBA" id="ARBA00023235"/>
    </source>
</evidence>
<keyword evidence="2" id="KW-0413">Isomerase</keyword>
<dbReference type="PIRSF" id="PIRSF000709">
    <property type="entry name" value="6PFK_2-Ptase"/>
    <property type="match status" value="1"/>
</dbReference>
<dbReference type="EMBL" id="SHKM01000002">
    <property type="protein sequence ID" value="RZT76038.1"/>
    <property type="molecule type" value="Genomic_DNA"/>
</dbReference>
<dbReference type="RefSeq" id="WP_130459360.1">
    <property type="nucleotide sequence ID" value="NZ_SHKM01000002.1"/>
</dbReference>
<dbReference type="PANTHER" id="PTHR48100">
    <property type="entry name" value="BROAD-SPECIFICITY PHOSPHATASE YOR283W-RELATED"/>
    <property type="match status" value="1"/>
</dbReference>
<dbReference type="Gene3D" id="3.40.50.1240">
    <property type="entry name" value="Phosphoglycerate mutase-like"/>
    <property type="match status" value="1"/>
</dbReference>
<dbReference type="Proteomes" id="UP000292136">
    <property type="component" value="Unassembled WGS sequence"/>
</dbReference>
<dbReference type="PANTHER" id="PTHR48100:SF1">
    <property type="entry name" value="HISTIDINE PHOSPHATASE FAMILY PROTEIN-RELATED"/>
    <property type="match status" value="1"/>
</dbReference>
<protein>
    <submittedName>
        <fullName evidence="3">Phosphoglycerate mutase</fullName>
    </submittedName>
</protein>
<gene>
    <name evidence="3" type="ORF">EV678_1906</name>
</gene>
<name>A0ABY0INV2_9RHOO</name>
<comment type="caution">
    <text evidence="3">The sequence shown here is derived from an EMBL/GenBank/DDBJ whole genome shotgun (WGS) entry which is preliminary data.</text>
</comment>